<dbReference type="AlphaFoldDB" id="A0A559JDN7"/>
<organism evidence="2 3">
    <name type="scientific">Cohnella terricola</name>
    <dbReference type="NCBI Taxonomy" id="1289167"/>
    <lineage>
        <taxon>Bacteria</taxon>
        <taxon>Bacillati</taxon>
        <taxon>Bacillota</taxon>
        <taxon>Bacilli</taxon>
        <taxon>Bacillales</taxon>
        <taxon>Paenibacillaceae</taxon>
        <taxon>Cohnella</taxon>
    </lineage>
</organism>
<dbReference type="Gene3D" id="2.60.120.260">
    <property type="entry name" value="Galactose-binding domain-like"/>
    <property type="match status" value="1"/>
</dbReference>
<dbReference type="EMBL" id="VNJJ01000010">
    <property type="protein sequence ID" value="TVX97977.1"/>
    <property type="molecule type" value="Genomic_DNA"/>
</dbReference>
<comment type="caution">
    <text evidence="2">The sequence shown here is derived from an EMBL/GenBank/DDBJ whole genome shotgun (WGS) entry which is preliminary data.</text>
</comment>
<dbReference type="OrthoDB" id="7182479at2"/>
<dbReference type="PROSITE" id="PS50022">
    <property type="entry name" value="FA58C_3"/>
    <property type="match status" value="1"/>
</dbReference>
<gene>
    <name evidence="2" type="ORF">FPZ45_17180</name>
</gene>
<sequence length="756" mass="83430">MANGKFAGGDGSNLNPFLIEDAFDLDAIRKNTSAHYKLVNNINMDVPPFNIGNGWTAITTFSGTLNGQGYHIDYLLMNYNNTSNTGFIATITGAGASITNLGFKHFNYNFTGSSSYSIGIICNRLLAGATIDSCYLLYGSLITDRASGGFVSTATDSTISNCYAIIDIDARATNTALVASTLSGTAKLINCFATSYTIKHTINGARGICSNKAATSTISNCYYNSDMVPNYVLDGTIPLNTSQCQTPSSFVGFESVIWLLEQGKYPSLQVEKIIKYLFSDGNKIITYKNNAWQMVGTSLNKSLFDQHGMDNIYLFNSSITNPINELNDPKVHVWTRSDYINRRVGLIGVPYPRLVMPLKDLDIVGAIQNLNLVTFEEPTYSNNLIPKMTSNTAPSGIVSASSITNTNYAWYAFDRTLTGNGWVSSGSSNQWISFNFLSPKIINKYTLVETYSASAAPKDWTFEGSNDGANWSVLDTRTNIIDWSLGAKREFVFPNNISYSQYRIFAKTNNGNISYVSIGGIEMMSLVSHPTIRVIASKDQGVTWESLKSNSWQQINISNLLDVKANGMTATEFNAITQSQWGLLSTNKIRLAYYLEQININDVARILSLSSVEDVATETPIVNSLTIYYDELDKKYSGLMFMDTSQQYYSTSIGDIIKYLDFGTLIAGQSSLDVKIILTNTYPFDVKNLRLFSEHNINGLTIEFSKTNAPFITESELLYPQTLGFDQTIEFHIRLMVADTANSGGNFDIRVESDPA</sequence>
<name>A0A559JDN7_9BACL</name>
<dbReference type="InterPro" id="IPR008979">
    <property type="entry name" value="Galactose-bd-like_sf"/>
</dbReference>
<accession>A0A559JDN7</accession>
<dbReference type="Gene3D" id="2.160.20.110">
    <property type="match status" value="1"/>
</dbReference>
<dbReference type="InterPro" id="IPR000421">
    <property type="entry name" value="FA58C"/>
</dbReference>
<dbReference type="SUPFAM" id="SSF49785">
    <property type="entry name" value="Galactose-binding domain-like"/>
    <property type="match status" value="1"/>
</dbReference>
<dbReference type="Pfam" id="PF00754">
    <property type="entry name" value="F5_F8_type_C"/>
    <property type="match status" value="1"/>
</dbReference>
<feature type="domain" description="F5/8 type C" evidence="1">
    <location>
        <begin position="381"/>
        <end position="526"/>
    </location>
</feature>
<reference evidence="2 3" key="1">
    <citation type="submission" date="2019-07" db="EMBL/GenBank/DDBJ databases">
        <authorList>
            <person name="Kim J."/>
        </authorList>
    </citation>
    <scope>NUCLEOTIDE SEQUENCE [LARGE SCALE GENOMIC DNA]</scope>
    <source>
        <strain evidence="2 3">G13</strain>
    </source>
</reference>
<protein>
    <submittedName>
        <fullName evidence="2">Discoidin domain-containing protein</fullName>
    </submittedName>
</protein>
<dbReference type="RefSeq" id="WP_144704539.1">
    <property type="nucleotide sequence ID" value="NZ_VNJJ01000010.1"/>
</dbReference>
<evidence type="ECO:0000313" key="3">
    <source>
        <dbReference type="Proteomes" id="UP000316330"/>
    </source>
</evidence>
<proteinExistence type="predicted"/>
<evidence type="ECO:0000259" key="1">
    <source>
        <dbReference type="PROSITE" id="PS50022"/>
    </source>
</evidence>
<keyword evidence="3" id="KW-1185">Reference proteome</keyword>
<evidence type="ECO:0000313" key="2">
    <source>
        <dbReference type="EMBL" id="TVX97977.1"/>
    </source>
</evidence>
<dbReference type="Proteomes" id="UP000316330">
    <property type="component" value="Unassembled WGS sequence"/>
</dbReference>